<reference evidence="1" key="1">
    <citation type="journal article" date="2021" name="Open Biol.">
        <title>Shared evolutionary footprints suggest mitochondrial oxidative damage underlies multiple complex I losses in fungi.</title>
        <authorList>
            <person name="Schikora-Tamarit M.A."/>
            <person name="Marcet-Houben M."/>
            <person name="Nosek J."/>
            <person name="Gabaldon T."/>
        </authorList>
    </citation>
    <scope>NUCLEOTIDE SEQUENCE</scope>
    <source>
        <strain evidence="1">CBS6075</strain>
    </source>
</reference>
<gene>
    <name evidence="1" type="ORF">OGAPHI_002674</name>
</gene>
<sequence length="164" mass="18881">MMKETSFGSGWDFGVLIARRIRDFNRFSFPLYERPFKETRRISYKSPRYWPSELSSLPSRSTISMMDSAMLCRIWKLVESIWVLIRPMISFRYSFTGPLPPEVESSHSLLNAEPTSLTGSCFPMKASGRKFTATDWNLSVEYLEMDSDVLAARIRNLSLSPASK</sequence>
<name>A0A9P8PCF7_9ASCO</name>
<comment type="caution">
    <text evidence="1">The sequence shown here is derived from an EMBL/GenBank/DDBJ whole genome shotgun (WGS) entry which is preliminary data.</text>
</comment>
<reference evidence="1" key="2">
    <citation type="submission" date="2021-01" db="EMBL/GenBank/DDBJ databases">
        <authorList>
            <person name="Schikora-Tamarit M.A."/>
        </authorList>
    </citation>
    <scope>NUCLEOTIDE SEQUENCE</scope>
    <source>
        <strain evidence="1">CBS6075</strain>
    </source>
</reference>
<dbReference type="EMBL" id="JAEUBE010000158">
    <property type="protein sequence ID" value="KAH3668919.1"/>
    <property type="molecule type" value="Genomic_DNA"/>
</dbReference>
<organism evidence="1 2">
    <name type="scientific">Ogataea philodendri</name>
    <dbReference type="NCBI Taxonomy" id="1378263"/>
    <lineage>
        <taxon>Eukaryota</taxon>
        <taxon>Fungi</taxon>
        <taxon>Dikarya</taxon>
        <taxon>Ascomycota</taxon>
        <taxon>Saccharomycotina</taxon>
        <taxon>Pichiomycetes</taxon>
        <taxon>Pichiales</taxon>
        <taxon>Pichiaceae</taxon>
        <taxon>Ogataea</taxon>
    </lineage>
</organism>
<proteinExistence type="predicted"/>
<evidence type="ECO:0000313" key="2">
    <source>
        <dbReference type="Proteomes" id="UP000769157"/>
    </source>
</evidence>
<keyword evidence="2" id="KW-1185">Reference proteome</keyword>
<dbReference type="AlphaFoldDB" id="A0A9P8PCF7"/>
<dbReference type="Proteomes" id="UP000769157">
    <property type="component" value="Unassembled WGS sequence"/>
</dbReference>
<protein>
    <submittedName>
        <fullName evidence="1">Uncharacterized protein</fullName>
    </submittedName>
</protein>
<dbReference type="GeneID" id="70234641"/>
<dbReference type="RefSeq" id="XP_046063333.1">
    <property type="nucleotide sequence ID" value="XM_046203569.1"/>
</dbReference>
<accession>A0A9P8PCF7</accession>
<evidence type="ECO:0000313" key="1">
    <source>
        <dbReference type="EMBL" id="KAH3668919.1"/>
    </source>
</evidence>